<sequence>MKPPVPQSVVTLMIVDIARLLRKRFEIALTHVDTGLTVAEARTLTFIWRHQGLRQAALAERMSVEPMTLVGYLDSLETSGLIKRTIDPADRRAKLITLTDTADPVIGKIEDAIIEVRSETLAGMSERQRDEMEAILGTMKDNLLNGEAGKCVK</sequence>
<dbReference type="PROSITE" id="PS01117">
    <property type="entry name" value="HTH_MARR_1"/>
    <property type="match status" value="1"/>
</dbReference>
<dbReference type="InterPro" id="IPR039422">
    <property type="entry name" value="MarR/SlyA-like"/>
</dbReference>
<dbReference type="InterPro" id="IPR023187">
    <property type="entry name" value="Tscrpt_reg_MarR-type_CS"/>
</dbReference>
<evidence type="ECO:0000256" key="2">
    <source>
        <dbReference type="ARBA" id="ARBA00023125"/>
    </source>
</evidence>
<gene>
    <name evidence="5" type="ORF">IG617_13350</name>
</gene>
<evidence type="ECO:0000256" key="1">
    <source>
        <dbReference type="ARBA" id="ARBA00023015"/>
    </source>
</evidence>
<dbReference type="Pfam" id="PF01047">
    <property type="entry name" value="MarR"/>
    <property type="match status" value="1"/>
</dbReference>
<dbReference type="InterPro" id="IPR000835">
    <property type="entry name" value="HTH_MarR-typ"/>
</dbReference>
<dbReference type="PROSITE" id="PS50995">
    <property type="entry name" value="HTH_MARR_2"/>
    <property type="match status" value="1"/>
</dbReference>
<comment type="caution">
    <text evidence="5">The sequence shown here is derived from an EMBL/GenBank/DDBJ whole genome shotgun (WGS) entry which is preliminary data.</text>
</comment>
<accession>A0ABR9CBK9</accession>
<dbReference type="InterPro" id="IPR036388">
    <property type="entry name" value="WH-like_DNA-bd_sf"/>
</dbReference>
<dbReference type="Gene3D" id="1.10.10.10">
    <property type="entry name" value="Winged helix-like DNA-binding domain superfamily/Winged helix DNA-binding domain"/>
    <property type="match status" value="1"/>
</dbReference>
<dbReference type="PANTHER" id="PTHR33164:SF64">
    <property type="entry name" value="TRANSCRIPTIONAL REGULATOR SLYA"/>
    <property type="match status" value="1"/>
</dbReference>
<keyword evidence="3" id="KW-0804">Transcription</keyword>
<organism evidence="5 6">
    <name type="scientific">Roseibium polysiphoniae</name>
    <dbReference type="NCBI Taxonomy" id="2571221"/>
    <lineage>
        <taxon>Bacteria</taxon>
        <taxon>Pseudomonadati</taxon>
        <taxon>Pseudomonadota</taxon>
        <taxon>Alphaproteobacteria</taxon>
        <taxon>Hyphomicrobiales</taxon>
        <taxon>Stappiaceae</taxon>
        <taxon>Roseibium</taxon>
    </lineage>
</organism>
<dbReference type="RefSeq" id="WP_192109721.1">
    <property type="nucleotide sequence ID" value="NZ_JACYXJ010000005.1"/>
</dbReference>
<dbReference type="EMBL" id="JACYXJ010000005">
    <property type="protein sequence ID" value="MBD8877278.1"/>
    <property type="molecule type" value="Genomic_DNA"/>
</dbReference>
<dbReference type="InterPro" id="IPR036390">
    <property type="entry name" value="WH_DNA-bd_sf"/>
</dbReference>
<evidence type="ECO:0000256" key="3">
    <source>
        <dbReference type="ARBA" id="ARBA00023163"/>
    </source>
</evidence>
<dbReference type="SMART" id="SM00347">
    <property type="entry name" value="HTH_MARR"/>
    <property type="match status" value="1"/>
</dbReference>
<dbReference type="Proteomes" id="UP000615687">
    <property type="component" value="Unassembled WGS sequence"/>
</dbReference>
<feature type="domain" description="HTH marR-type" evidence="4">
    <location>
        <begin position="7"/>
        <end position="141"/>
    </location>
</feature>
<dbReference type="PANTHER" id="PTHR33164">
    <property type="entry name" value="TRANSCRIPTIONAL REGULATOR, MARR FAMILY"/>
    <property type="match status" value="1"/>
</dbReference>
<reference evidence="5 6" key="1">
    <citation type="submission" date="2020-09" db="EMBL/GenBank/DDBJ databases">
        <title>The genome sequence of type strain Labrenzia polysiphoniae KACC 19711.</title>
        <authorList>
            <person name="Liu Y."/>
        </authorList>
    </citation>
    <scope>NUCLEOTIDE SEQUENCE [LARGE SCALE GENOMIC DNA]</scope>
    <source>
        <strain evidence="5 6">KACC 19711</strain>
    </source>
</reference>
<evidence type="ECO:0000313" key="6">
    <source>
        <dbReference type="Proteomes" id="UP000615687"/>
    </source>
</evidence>
<keyword evidence="6" id="KW-1185">Reference proteome</keyword>
<evidence type="ECO:0000259" key="4">
    <source>
        <dbReference type="PROSITE" id="PS50995"/>
    </source>
</evidence>
<dbReference type="PRINTS" id="PR00598">
    <property type="entry name" value="HTHMARR"/>
</dbReference>
<keyword evidence="1" id="KW-0805">Transcription regulation</keyword>
<protein>
    <submittedName>
        <fullName evidence="5">MarR family transcriptional regulator</fullName>
    </submittedName>
</protein>
<dbReference type="SUPFAM" id="SSF46785">
    <property type="entry name" value="Winged helix' DNA-binding domain"/>
    <property type="match status" value="1"/>
</dbReference>
<keyword evidence="2" id="KW-0238">DNA-binding</keyword>
<name>A0ABR9CBK9_9HYPH</name>
<proteinExistence type="predicted"/>
<evidence type="ECO:0000313" key="5">
    <source>
        <dbReference type="EMBL" id="MBD8877278.1"/>
    </source>
</evidence>